<evidence type="ECO:0000259" key="7">
    <source>
        <dbReference type="Pfam" id="PF00482"/>
    </source>
</evidence>
<keyword evidence="2" id="KW-1003">Cell membrane</keyword>
<accession>A0A021VVT4</accession>
<protein>
    <submittedName>
        <fullName evidence="8">Type II secretion protein F</fullName>
    </submittedName>
</protein>
<name>A0A021VVT4_9CELL</name>
<feature type="transmembrane region" description="Helical" evidence="6">
    <location>
        <begin position="6"/>
        <end position="28"/>
    </location>
</feature>
<feature type="transmembrane region" description="Helical" evidence="6">
    <location>
        <begin position="122"/>
        <end position="139"/>
    </location>
</feature>
<dbReference type="EMBL" id="AXCW01000001">
    <property type="protein sequence ID" value="EYR65233.1"/>
    <property type="molecule type" value="Genomic_DNA"/>
</dbReference>
<feature type="transmembrane region" description="Helical" evidence="6">
    <location>
        <begin position="96"/>
        <end position="116"/>
    </location>
</feature>
<keyword evidence="3 6" id="KW-0812">Transmembrane</keyword>
<keyword evidence="9" id="KW-1185">Reference proteome</keyword>
<evidence type="ECO:0000256" key="2">
    <source>
        <dbReference type="ARBA" id="ARBA00022475"/>
    </source>
</evidence>
<dbReference type="GO" id="GO:0005886">
    <property type="term" value="C:plasma membrane"/>
    <property type="evidence" value="ECO:0007669"/>
    <property type="project" value="UniProtKB-SubCell"/>
</dbReference>
<dbReference type="OrthoDB" id="5243064at2"/>
<evidence type="ECO:0000256" key="3">
    <source>
        <dbReference type="ARBA" id="ARBA00022692"/>
    </source>
</evidence>
<keyword evidence="5 6" id="KW-0472">Membrane</keyword>
<dbReference type="InterPro" id="IPR018076">
    <property type="entry name" value="T2SS_GspF_dom"/>
</dbReference>
<evidence type="ECO:0000256" key="1">
    <source>
        <dbReference type="ARBA" id="ARBA00004651"/>
    </source>
</evidence>
<evidence type="ECO:0000256" key="5">
    <source>
        <dbReference type="ARBA" id="ARBA00023136"/>
    </source>
</evidence>
<reference evidence="8 9" key="1">
    <citation type="submission" date="2014-01" db="EMBL/GenBank/DDBJ databases">
        <title>Actinotalea ferrariae CF5-4.</title>
        <authorList>
            <person name="Chen F."/>
            <person name="Li Y."/>
            <person name="Wang G."/>
        </authorList>
    </citation>
    <scope>NUCLEOTIDE SEQUENCE [LARGE SCALE GENOMIC DNA]</scope>
    <source>
        <strain evidence="8 9">CF5-4</strain>
    </source>
</reference>
<keyword evidence="4 6" id="KW-1133">Transmembrane helix</keyword>
<dbReference type="PANTHER" id="PTHR35007">
    <property type="entry name" value="INTEGRAL MEMBRANE PROTEIN-RELATED"/>
    <property type="match status" value="1"/>
</dbReference>
<feature type="domain" description="Type II secretion system protein GspF" evidence="7">
    <location>
        <begin position="163"/>
        <end position="290"/>
    </location>
</feature>
<comment type="caution">
    <text evidence="8">The sequence shown here is derived from an EMBL/GenBank/DDBJ whole genome shotgun (WGS) entry which is preliminary data.</text>
</comment>
<sequence>MTLWPVLLAGALVGVGVTVVVAGLVPAAPNLHAALARLDPHAAPTPATFPVGESRVAGALKRRALPQLVESLGLRRYATDLRMVDQTAEALAARKVGFGLLGVAFPAILAGAAAAMGLRPPAALPVAFAVMLGGALFVVPDVDLRRRAVTARADLRHAACVYLELVALERAADAGTTEALDRAAAIGTTREFQRIRDALLRAEVTGRPSWQGLTDLADSTGVAELGDLADIMRLSGHDGAAVYATLRARAASLRTQLLTATTAKANAASEHMVVPVALLGVAFMALIAYPAFARILFS</sequence>
<dbReference type="PANTHER" id="PTHR35007:SF1">
    <property type="entry name" value="PILUS ASSEMBLY PROTEIN"/>
    <property type="match status" value="1"/>
</dbReference>
<evidence type="ECO:0000313" key="8">
    <source>
        <dbReference type="EMBL" id="EYR65233.1"/>
    </source>
</evidence>
<organism evidence="8 9">
    <name type="scientific">Actinotalea ferrariae CF5-4</name>
    <dbReference type="NCBI Taxonomy" id="948458"/>
    <lineage>
        <taxon>Bacteria</taxon>
        <taxon>Bacillati</taxon>
        <taxon>Actinomycetota</taxon>
        <taxon>Actinomycetes</taxon>
        <taxon>Micrococcales</taxon>
        <taxon>Cellulomonadaceae</taxon>
        <taxon>Actinotalea</taxon>
    </lineage>
</organism>
<dbReference type="AlphaFoldDB" id="A0A021VVT4"/>
<dbReference type="Pfam" id="PF00482">
    <property type="entry name" value="T2SSF"/>
    <property type="match status" value="1"/>
</dbReference>
<comment type="subcellular location">
    <subcellularLocation>
        <location evidence="1">Cell membrane</location>
        <topology evidence="1">Multi-pass membrane protein</topology>
    </subcellularLocation>
</comment>
<dbReference type="Proteomes" id="UP000019753">
    <property type="component" value="Unassembled WGS sequence"/>
</dbReference>
<gene>
    <name evidence="8" type="ORF">N866_00170</name>
</gene>
<proteinExistence type="predicted"/>
<feature type="transmembrane region" description="Helical" evidence="6">
    <location>
        <begin position="272"/>
        <end position="292"/>
    </location>
</feature>
<evidence type="ECO:0000256" key="6">
    <source>
        <dbReference type="SAM" id="Phobius"/>
    </source>
</evidence>
<evidence type="ECO:0000256" key="4">
    <source>
        <dbReference type="ARBA" id="ARBA00022989"/>
    </source>
</evidence>
<evidence type="ECO:0000313" key="9">
    <source>
        <dbReference type="Proteomes" id="UP000019753"/>
    </source>
</evidence>
<dbReference type="RefSeq" id="WP_034220972.1">
    <property type="nucleotide sequence ID" value="NZ_AXCW01000001.1"/>
</dbReference>